<feature type="domain" description="Mannosyl-glycoprotein endo-beta-N-acetylglucosamidase-like" evidence="4">
    <location>
        <begin position="287"/>
        <end position="440"/>
    </location>
</feature>
<dbReference type="Gene3D" id="1.10.530.10">
    <property type="match status" value="1"/>
</dbReference>
<evidence type="ECO:0000256" key="3">
    <source>
        <dbReference type="SAM" id="MobiDB-lite"/>
    </source>
</evidence>
<accession>A0A192H1W3</accession>
<dbReference type="STRING" id="375175.AYR53_08565"/>
<protein>
    <recommendedName>
        <fullName evidence="4">Mannosyl-glycoprotein endo-beta-N-acetylglucosamidase-like domain-containing protein</fullName>
    </recommendedName>
</protein>
<organism evidence="5 6">
    <name type="scientific">Loigolactobacillus backii</name>
    <dbReference type="NCBI Taxonomy" id="375175"/>
    <lineage>
        <taxon>Bacteria</taxon>
        <taxon>Bacillati</taxon>
        <taxon>Bacillota</taxon>
        <taxon>Bacilli</taxon>
        <taxon>Lactobacillales</taxon>
        <taxon>Lactobacillaceae</taxon>
        <taxon>Loigolactobacillus</taxon>
    </lineage>
</organism>
<dbReference type="AlphaFoldDB" id="A0A192H1W3"/>
<keyword evidence="6" id="KW-1185">Reference proteome</keyword>
<evidence type="ECO:0000313" key="5">
    <source>
        <dbReference type="EMBL" id="ANK62799.1"/>
    </source>
</evidence>
<reference evidence="5 6" key="1">
    <citation type="submission" date="2016-03" db="EMBL/GenBank/DDBJ databases">
        <title>Pediococcus and Lactobacillus from brewery environment - whole genome sequencing and assembly.</title>
        <authorList>
            <person name="Behr J."/>
            <person name="Geissler A.J."/>
            <person name="Vogel R.F."/>
        </authorList>
    </citation>
    <scope>NUCLEOTIDE SEQUENCE [LARGE SCALE GENOMIC DNA]</scope>
    <source>
        <strain evidence="5 6">TMW 1.1989</strain>
    </source>
</reference>
<dbReference type="SMART" id="SM00047">
    <property type="entry name" value="LYZ2"/>
    <property type="match status" value="1"/>
</dbReference>
<dbReference type="EMBL" id="CP014873">
    <property type="protein sequence ID" value="ANK62799.1"/>
    <property type="molecule type" value="Genomic_DNA"/>
</dbReference>
<dbReference type="Gene3D" id="4.10.80.30">
    <property type="entry name" value="DNA polymerase, domain 6"/>
    <property type="match status" value="1"/>
</dbReference>
<dbReference type="InterPro" id="IPR051056">
    <property type="entry name" value="Glycosyl_Hydrolase_73"/>
</dbReference>
<evidence type="ECO:0000256" key="1">
    <source>
        <dbReference type="ARBA" id="ARBA00010266"/>
    </source>
</evidence>
<feature type="compositionally biased region" description="Polar residues" evidence="3">
    <location>
        <begin position="213"/>
        <end position="231"/>
    </location>
</feature>
<dbReference type="OrthoDB" id="2155627at2"/>
<dbReference type="GeneID" id="42982308"/>
<dbReference type="PANTHER" id="PTHR33308">
    <property type="entry name" value="PEPTIDOGLYCAN HYDROLASE FLGJ"/>
    <property type="match status" value="1"/>
</dbReference>
<sequence>MLTSKLGHHILLRQLTILSTTGILLSSASGLFSLKSVQAASSATAVTKTQVQTDTQKGQQAAQKDVLAAAEQGTSLVSTGGNDYTQAYTNEYRQDQIDYLKGKRAANLDVTKANPINTSKPTTATRYFIKAYEVEFSTAQTLYNKGENAGYSAGQQQKKKDATVIAQFGPVYQTGYLLGYQRGQTNCQNELAQKNEQTAAKKQLPTKKEDSKTVVSVNPAQSSAKDSKTVTTGVDRNQGVARVIAGEEGPAQQQAPKSNQTTASISSVKPTFSTTIIAKPNATIEEKILLQPGIAVPSHKIFIKLFAKNAQKIAYKHGIYASVMIAQAALESSWGNSDLATAPNYNLFGIKSDSVGRSTQMVTKEDNGFGQLFTIKTNFKRYDSYKASLTDYTNLLTTGTMANFYAGAWKQNAKNYQKATKFLTGRYATDTNYNLKGVYNILCK</sequence>
<dbReference type="Proteomes" id="UP000078582">
    <property type="component" value="Chromosome"/>
</dbReference>
<dbReference type="Pfam" id="PF01832">
    <property type="entry name" value="Glucosaminidase"/>
    <property type="match status" value="1"/>
</dbReference>
<dbReference type="RefSeq" id="WP_068280802.1">
    <property type="nucleotide sequence ID" value="NZ_CP014873.1"/>
</dbReference>
<keyword evidence="2" id="KW-0378">Hydrolase</keyword>
<evidence type="ECO:0000259" key="4">
    <source>
        <dbReference type="SMART" id="SM00047"/>
    </source>
</evidence>
<dbReference type="InterPro" id="IPR002901">
    <property type="entry name" value="MGlyc_endo_b_GlcNAc-like_dom"/>
</dbReference>
<comment type="similarity">
    <text evidence="1">Belongs to the glycosyl hydrolase 73 family.</text>
</comment>
<evidence type="ECO:0000256" key="2">
    <source>
        <dbReference type="ARBA" id="ARBA00022801"/>
    </source>
</evidence>
<dbReference type="PANTHER" id="PTHR33308:SF9">
    <property type="entry name" value="PEPTIDOGLYCAN HYDROLASE FLGJ"/>
    <property type="match status" value="1"/>
</dbReference>
<evidence type="ECO:0000313" key="6">
    <source>
        <dbReference type="Proteomes" id="UP000078582"/>
    </source>
</evidence>
<gene>
    <name evidence="5" type="ORF">AYR53_08565</name>
</gene>
<name>A0A192H1W3_9LACO</name>
<feature type="region of interest" description="Disordered" evidence="3">
    <location>
        <begin position="196"/>
        <end position="231"/>
    </location>
</feature>
<proteinExistence type="inferred from homology"/>
<dbReference type="GO" id="GO:0004040">
    <property type="term" value="F:amidase activity"/>
    <property type="evidence" value="ECO:0007669"/>
    <property type="project" value="InterPro"/>
</dbReference>